<gene>
    <name evidence="1" type="ORF">T02_4442</name>
</gene>
<dbReference type="EMBL" id="JYDW01000233">
    <property type="protein sequence ID" value="KRZ51236.1"/>
    <property type="molecule type" value="Genomic_DNA"/>
</dbReference>
<accession>A0A0V1KV85</accession>
<keyword evidence="2" id="KW-1185">Reference proteome</keyword>
<comment type="caution">
    <text evidence="1">The sequence shown here is derived from an EMBL/GenBank/DDBJ whole genome shotgun (WGS) entry which is preliminary data.</text>
</comment>
<name>A0A0V1KV85_9BILA</name>
<protein>
    <submittedName>
        <fullName evidence="1">Uncharacterized protein</fullName>
    </submittedName>
</protein>
<reference evidence="1 2" key="1">
    <citation type="submission" date="2015-05" db="EMBL/GenBank/DDBJ databases">
        <title>Evolution of Trichinella species and genotypes.</title>
        <authorList>
            <person name="Korhonen P.K."/>
            <person name="Edoardo P."/>
            <person name="Giuseppe L.R."/>
            <person name="Gasser R.B."/>
        </authorList>
    </citation>
    <scope>NUCLEOTIDE SEQUENCE [LARGE SCALE GENOMIC DNA]</scope>
    <source>
        <strain evidence="1">ISS10</strain>
    </source>
</reference>
<evidence type="ECO:0000313" key="2">
    <source>
        <dbReference type="Proteomes" id="UP000054721"/>
    </source>
</evidence>
<organism evidence="1 2">
    <name type="scientific">Trichinella nativa</name>
    <dbReference type="NCBI Taxonomy" id="6335"/>
    <lineage>
        <taxon>Eukaryota</taxon>
        <taxon>Metazoa</taxon>
        <taxon>Ecdysozoa</taxon>
        <taxon>Nematoda</taxon>
        <taxon>Enoplea</taxon>
        <taxon>Dorylaimia</taxon>
        <taxon>Trichinellida</taxon>
        <taxon>Trichinellidae</taxon>
        <taxon>Trichinella</taxon>
    </lineage>
</organism>
<evidence type="ECO:0000313" key="1">
    <source>
        <dbReference type="EMBL" id="KRZ51236.1"/>
    </source>
</evidence>
<sequence length="216" mass="24255">MDRRSQGQFHLEPLRTTTKQPKRRVYFNKTNPTGRFTFHLQLETLGPEVLFKKASLCHQFVRIGLLFVNKDEIRQIWLLTVAFPAANRPDTRLDQPTTLCSTTTTTTSFTWLLDNRSTTPLAPIPKRLSFHSTDAHRTAGLCFPLQYRLFATAIPTCLSTTNCLIVASGLGSYGGGSGRVNCFYLLLFDVTSMTNGAVTCDGIRPPLFYMVVHAYV</sequence>
<dbReference type="AlphaFoldDB" id="A0A0V1KV85"/>
<proteinExistence type="predicted"/>
<dbReference type="Proteomes" id="UP000054721">
    <property type="component" value="Unassembled WGS sequence"/>
</dbReference>